<proteinExistence type="predicted"/>
<protein>
    <recommendedName>
        <fullName evidence="7 9">U-box domain-containing protein</fullName>
        <ecNumber evidence="7">2.3.2.27</ecNumber>
    </recommendedName>
    <alternativeName>
        <fullName evidence="7">RING-type E3 ubiquitin transferase PUB</fullName>
    </alternativeName>
</protein>
<dbReference type="AlphaFoldDB" id="A0A5B6Z1M2"/>
<dbReference type="Pfam" id="PF04564">
    <property type="entry name" value="U-box"/>
    <property type="match status" value="1"/>
</dbReference>
<comment type="catalytic activity">
    <reaction evidence="1 7">
        <text>S-ubiquitinyl-[E2 ubiquitin-conjugating enzyme]-L-cysteine + [acceptor protein]-L-lysine = [E2 ubiquitin-conjugating enzyme]-L-cysteine + N(6)-ubiquitinyl-[acceptor protein]-L-lysine.</text>
        <dbReference type="EC" id="2.3.2.27"/>
    </reaction>
</comment>
<evidence type="ECO:0000256" key="8">
    <source>
        <dbReference type="SAM" id="MobiDB-lite"/>
    </source>
</evidence>
<dbReference type="Pfam" id="PF25598">
    <property type="entry name" value="ARM_PUB"/>
    <property type="match status" value="1"/>
</dbReference>
<dbReference type="InterPro" id="IPR003613">
    <property type="entry name" value="Ubox_domain"/>
</dbReference>
<dbReference type="InterPro" id="IPR045185">
    <property type="entry name" value="PUB22/23/24-like"/>
</dbReference>
<organism evidence="10">
    <name type="scientific">Davidia involucrata</name>
    <name type="common">Dove tree</name>
    <dbReference type="NCBI Taxonomy" id="16924"/>
    <lineage>
        <taxon>Eukaryota</taxon>
        <taxon>Viridiplantae</taxon>
        <taxon>Streptophyta</taxon>
        <taxon>Embryophyta</taxon>
        <taxon>Tracheophyta</taxon>
        <taxon>Spermatophyta</taxon>
        <taxon>Magnoliopsida</taxon>
        <taxon>eudicotyledons</taxon>
        <taxon>Gunneridae</taxon>
        <taxon>Pentapetalae</taxon>
        <taxon>asterids</taxon>
        <taxon>Cornales</taxon>
        <taxon>Nyssaceae</taxon>
        <taxon>Davidia</taxon>
    </lineage>
</organism>
<name>A0A5B6Z1M2_DAVIN</name>
<evidence type="ECO:0000256" key="1">
    <source>
        <dbReference type="ARBA" id="ARBA00000900"/>
    </source>
</evidence>
<accession>A0A5B6Z1M2</accession>
<dbReference type="InterPro" id="IPR011989">
    <property type="entry name" value="ARM-like"/>
</dbReference>
<dbReference type="SUPFAM" id="SSF57850">
    <property type="entry name" value="RING/U-box"/>
    <property type="match status" value="1"/>
</dbReference>
<feature type="compositionally biased region" description="Pro residues" evidence="8">
    <location>
        <begin position="121"/>
        <end position="132"/>
    </location>
</feature>
<dbReference type="PANTHER" id="PTHR22849">
    <property type="entry name" value="WDSAM1 PROTEIN"/>
    <property type="match status" value="1"/>
</dbReference>
<gene>
    <name evidence="10" type="ORF">Din_007350</name>
</gene>
<dbReference type="EC" id="2.3.2.27" evidence="7"/>
<dbReference type="InterPro" id="IPR013083">
    <property type="entry name" value="Znf_RING/FYVE/PHD"/>
</dbReference>
<dbReference type="UniPathway" id="UPA00143"/>
<dbReference type="FunFam" id="3.30.40.10:FF:000502">
    <property type="entry name" value="RING-type E3 ubiquitin transferase"/>
    <property type="match status" value="1"/>
</dbReference>
<evidence type="ECO:0000313" key="10">
    <source>
        <dbReference type="EMBL" id="MPA37909.1"/>
    </source>
</evidence>
<evidence type="ECO:0000256" key="6">
    <source>
        <dbReference type="ARBA" id="ARBA00022786"/>
    </source>
</evidence>
<keyword evidence="6 7" id="KW-0833">Ubl conjugation pathway</keyword>
<comment type="function">
    <text evidence="2 7">Functions as an E3 ubiquitin ligase.</text>
</comment>
<dbReference type="PANTHER" id="PTHR22849:SF20">
    <property type="entry name" value="U-BOX DOMAIN-CONTAINING PROTEIN 27-RELATED"/>
    <property type="match status" value="1"/>
</dbReference>
<dbReference type="GO" id="GO:0016567">
    <property type="term" value="P:protein ubiquitination"/>
    <property type="evidence" value="ECO:0007669"/>
    <property type="project" value="UniProtKB-UniRule"/>
</dbReference>
<evidence type="ECO:0000259" key="9">
    <source>
        <dbReference type="PROSITE" id="PS51698"/>
    </source>
</evidence>
<comment type="pathway">
    <text evidence="3 7">Protein modification; protein ubiquitination.</text>
</comment>
<dbReference type="CDD" id="cd16664">
    <property type="entry name" value="RING-Ubox_PUB"/>
    <property type="match status" value="1"/>
</dbReference>
<dbReference type="Gene3D" id="3.30.40.10">
    <property type="entry name" value="Zinc/RING finger domain, C3HC4 (zinc finger)"/>
    <property type="match status" value="1"/>
</dbReference>
<evidence type="ECO:0000256" key="3">
    <source>
        <dbReference type="ARBA" id="ARBA00004906"/>
    </source>
</evidence>
<dbReference type="PROSITE" id="PS51698">
    <property type="entry name" value="U_BOX"/>
    <property type="match status" value="1"/>
</dbReference>
<evidence type="ECO:0000256" key="4">
    <source>
        <dbReference type="ARBA" id="ARBA00022679"/>
    </source>
</evidence>
<dbReference type="EMBL" id="GHES01007350">
    <property type="protein sequence ID" value="MPA37909.1"/>
    <property type="molecule type" value="Transcribed_RNA"/>
</dbReference>
<evidence type="ECO:0000256" key="2">
    <source>
        <dbReference type="ARBA" id="ARBA00003861"/>
    </source>
</evidence>
<feature type="region of interest" description="Disordered" evidence="8">
    <location>
        <begin position="113"/>
        <end position="134"/>
    </location>
</feature>
<feature type="domain" description="U-box" evidence="9">
    <location>
        <begin position="39"/>
        <end position="113"/>
    </location>
</feature>
<dbReference type="Gene3D" id="1.25.10.10">
    <property type="entry name" value="Leucine-rich Repeat Variant"/>
    <property type="match status" value="1"/>
</dbReference>
<keyword evidence="5" id="KW-0677">Repeat</keyword>
<dbReference type="SUPFAM" id="SSF48371">
    <property type="entry name" value="ARM repeat"/>
    <property type="match status" value="1"/>
</dbReference>
<dbReference type="InterPro" id="IPR016024">
    <property type="entry name" value="ARM-type_fold"/>
</dbReference>
<sequence length="447" mass="49951">MKSPVSLTPLSKTHFLSLYRSLSELSLCKNMVRDDLCITVPSFFRCPISLDVMKSPVSLTTGVTYDRSSIQLWLDTGNNTCPATMQVLQNKDFVPNHTLQRLIQIWTNSVRTRSESDSPFPDSPTPSLPPPLTQDQARDLIKQIENNKNQDRFECITKLAAFAAESDENRHFLAAIDGFVPLLVEILGGGVSTDVNFAEEAVRVLNMILDKYRDREHLTKLMINKDLLTSMLLLLQRGNLDSRIATARVLEYIAIDAESKLFIAEHSDVLSELFRLASSETDPNAIEAGLSCLICISMPKRIKLKIVRLGAVKKFGKMLSDSNLNVSATEKILKLLEMASSCQEGRSEMCEDAMCIPAILKKVLKVSNVATEHAVMILWSLCYLFHDRKAQEAVTKSNGLTKILLLMQSNCSPAVRQLSGDLLKIFRVNSKSCLSCYDTKTTHIMPF</sequence>
<dbReference type="SMART" id="SM00504">
    <property type="entry name" value="Ubox"/>
    <property type="match status" value="1"/>
</dbReference>
<dbReference type="InterPro" id="IPR045210">
    <property type="entry name" value="RING-Ubox_PUB"/>
</dbReference>
<keyword evidence="4 7" id="KW-0808">Transferase</keyword>
<evidence type="ECO:0000256" key="5">
    <source>
        <dbReference type="ARBA" id="ARBA00022737"/>
    </source>
</evidence>
<reference evidence="10" key="1">
    <citation type="submission" date="2019-08" db="EMBL/GenBank/DDBJ databases">
        <title>Reference gene set and small RNA set construction with multiple tissues from Davidia involucrata Baill.</title>
        <authorList>
            <person name="Yang H."/>
            <person name="Zhou C."/>
            <person name="Li G."/>
            <person name="Wang J."/>
            <person name="Gao P."/>
            <person name="Wang M."/>
            <person name="Wang R."/>
            <person name="Zhao Y."/>
        </authorList>
    </citation>
    <scope>NUCLEOTIDE SEQUENCE</scope>
    <source>
        <tissue evidence="10">Mixed with DoveR01_LX</tissue>
    </source>
</reference>
<dbReference type="InterPro" id="IPR058678">
    <property type="entry name" value="ARM_PUB"/>
</dbReference>
<evidence type="ECO:0000256" key="7">
    <source>
        <dbReference type="RuleBase" id="RU369093"/>
    </source>
</evidence>
<dbReference type="GO" id="GO:0061630">
    <property type="term" value="F:ubiquitin protein ligase activity"/>
    <property type="evidence" value="ECO:0007669"/>
    <property type="project" value="UniProtKB-UniRule"/>
</dbReference>